<feature type="transmembrane region" description="Helical" evidence="9">
    <location>
        <begin position="309"/>
        <end position="332"/>
    </location>
</feature>
<dbReference type="InterPro" id="IPR051124">
    <property type="entry name" value="Phosphate_Transport_Permease"/>
</dbReference>
<dbReference type="EMBL" id="JAMPKM010000022">
    <property type="protein sequence ID" value="MEP0820185.1"/>
    <property type="molecule type" value="Genomic_DNA"/>
</dbReference>
<sequence>MSDSAESVDKFLKAATNPSLALLLDPEATVPDLKLARGQNFWLDQSFTWLVRALALGTVSTLLWIGWVIFQQAQPAIQRFGVGFLWSQDWDVGELVFGALPYIYGTLVSSAIALLLAVPIGVAVALVTSEDFLPLWVRLPFAFILELLAAIPSVIVGLWGIFVLIPFLQPIQQWLYQLLKWLPLFSTEPFGPSLLVAGIILAIMILPTIAAISREALLALPDELRSASMALGATRWETIVGALLPTSGSGILGAATLALGRALGETMAVTMVIGNSPQISLSLLDLGYTIPAVLANEFAEALDALHVGALMYLALILFVLTLLVNVAAVLMIQVVSQSRR</sequence>
<feature type="transmembrane region" description="Helical" evidence="9">
    <location>
        <begin position="147"/>
        <end position="168"/>
    </location>
</feature>
<name>A0ABV0JEK3_9CYAN</name>
<dbReference type="Gene3D" id="1.10.3720.10">
    <property type="entry name" value="MetI-like"/>
    <property type="match status" value="1"/>
</dbReference>
<dbReference type="RefSeq" id="WP_190435333.1">
    <property type="nucleotide sequence ID" value="NZ_JAMPKM010000022.1"/>
</dbReference>
<evidence type="ECO:0000256" key="3">
    <source>
        <dbReference type="ARBA" id="ARBA00022448"/>
    </source>
</evidence>
<evidence type="ECO:0000256" key="5">
    <source>
        <dbReference type="ARBA" id="ARBA00022592"/>
    </source>
</evidence>
<dbReference type="CDD" id="cd06261">
    <property type="entry name" value="TM_PBP2"/>
    <property type="match status" value="1"/>
</dbReference>
<comment type="similarity">
    <text evidence="2 10">Belongs to the binding-protein-dependent transport system permease family. CysTW subfamily.</text>
</comment>
<reference evidence="12 13" key="1">
    <citation type="submission" date="2022-04" db="EMBL/GenBank/DDBJ databases">
        <title>Positive selection, recombination, and allopatry shape intraspecific diversity of widespread and dominant cyanobacteria.</title>
        <authorList>
            <person name="Wei J."/>
            <person name="Shu W."/>
            <person name="Hu C."/>
        </authorList>
    </citation>
    <scope>NUCLEOTIDE SEQUENCE [LARGE SCALE GENOMIC DNA]</scope>
    <source>
        <strain evidence="12 13">GB2-A4</strain>
    </source>
</reference>
<dbReference type="Pfam" id="PF00528">
    <property type="entry name" value="BPD_transp_1"/>
    <property type="match status" value="1"/>
</dbReference>
<feature type="transmembrane region" description="Helical" evidence="9">
    <location>
        <begin position="102"/>
        <end position="127"/>
    </location>
</feature>
<dbReference type="InterPro" id="IPR011864">
    <property type="entry name" value="Phosphate_PstC"/>
</dbReference>
<keyword evidence="6 9" id="KW-0812">Transmembrane</keyword>
<evidence type="ECO:0000256" key="2">
    <source>
        <dbReference type="ARBA" id="ARBA00007069"/>
    </source>
</evidence>
<evidence type="ECO:0000256" key="9">
    <source>
        <dbReference type="RuleBase" id="RU363032"/>
    </source>
</evidence>
<evidence type="ECO:0000256" key="1">
    <source>
        <dbReference type="ARBA" id="ARBA00004651"/>
    </source>
</evidence>
<dbReference type="NCBIfam" id="TIGR02138">
    <property type="entry name" value="phosphate_pstC"/>
    <property type="match status" value="1"/>
</dbReference>
<gene>
    <name evidence="12" type="primary">pstC</name>
    <name evidence="12" type="ORF">NC998_24085</name>
</gene>
<dbReference type="PANTHER" id="PTHR30425:SF1">
    <property type="entry name" value="PHOSPHATE TRANSPORT SYSTEM PERMEASE PROTEIN PSTC"/>
    <property type="match status" value="1"/>
</dbReference>
<keyword evidence="4 10" id="KW-1003">Cell membrane</keyword>
<evidence type="ECO:0000256" key="6">
    <source>
        <dbReference type="ARBA" id="ARBA00022692"/>
    </source>
</evidence>
<keyword evidence="3 9" id="KW-0813">Transport</keyword>
<dbReference type="SUPFAM" id="SSF161098">
    <property type="entry name" value="MetI-like"/>
    <property type="match status" value="1"/>
</dbReference>
<feature type="domain" description="ABC transmembrane type-1" evidence="11">
    <location>
        <begin position="103"/>
        <end position="328"/>
    </location>
</feature>
<proteinExistence type="inferred from homology"/>
<dbReference type="InterPro" id="IPR035906">
    <property type="entry name" value="MetI-like_sf"/>
</dbReference>
<evidence type="ECO:0000256" key="8">
    <source>
        <dbReference type="ARBA" id="ARBA00023136"/>
    </source>
</evidence>
<comment type="caution">
    <text evidence="12">The sequence shown here is derived from an EMBL/GenBank/DDBJ whole genome shotgun (WGS) entry which is preliminary data.</text>
</comment>
<evidence type="ECO:0000256" key="10">
    <source>
        <dbReference type="RuleBase" id="RU363054"/>
    </source>
</evidence>
<evidence type="ECO:0000256" key="4">
    <source>
        <dbReference type="ARBA" id="ARBA00022475"/>
    </source>
</evidence>
<comment type="function">
    <text evidence="10">Part of the binding-protein-dependent transport system for phosphate; probably responsible for the translocation of the substrate across the membrane.</text>
</comment>
<evidence type="ECO:0000256" key="7">
    <source>
        <dbReference type="ARBA" id="ARBA00022989"/>
    </source>
</evidence>
<dbReference type="InterPro" id="IPR000515">
    <property type="entry name" value="MetI-like"/>
</dbReference>
<keyword evidence="13" id="KW-1185">Reference proteome</keyword>
<comment type="subcellular location">
    <subcellularLocation>
        <location evidence="1 9">Cell membrane</location>
        <topology evidence="1 9">Multi-pass membrane protein</topology>
    </subcellularLocation>
</comment>
<evidence type="ECO:0000313" key="12">
    <source>
        <dbReference type="EMBL" id="MEP0820185.1"/>
    </source>
</evidence>
<keyword evidence="8 9" id="KW-0472">Membrane</keyword>
<feature type="transmembrane region" description="Helical" evidence="9">
    <location>
        <begin position="49"/>
        <end position="70"/>
    </location>
</feature>
<protein>
    <recommendedName>
        <fullName evidence="10">Phosphate transport system permease protein</fullName>
    </recommendedName>
</protein>
<evidence type="ECO:0000259" key="11">
    <source>
        <dbReference type="PROSITE" id="PS50928"/>
    </source>
</evidence>
<accession>A0ABV0JEK3</accession>
<keyword evidence="5 10" id="KW-0592">Phosphate transport</keyword>
<comment type="caution">
    <text evidence="10">Lacks conserved residue(s) required for the propagation of feature annotation.</text>
</comment>
<dbReference type="Proteomes" id="UP001464891">
    <property type="component" value="Unassembled WGS sequence"/>
</dbReference>
<feature type="transmembrane region" description="Helical" evidence="9">
    <location>
        <begin position="189"/>
        <end position="212"/>
    </location>
</feature>
<dbReference type="PANTHER" id="PTHR30425">
    <property type="entry name" value="PHOSPHATE TRANSPORT SYSTEM PERMEASE PROTEIN PST"/>
    <property type="match status" value="1"/>
</dbReference>
<evidence type="ECO:0000313" key="13">
    <source>
        <dbReference type="Proteomes" id="UP001464891"/>
    </source>
</evidence>
<dbReference type="PROSITE" id="PS50928">
    <property type="entry name" value="ABC_TM1"/>
    <property type="match status" value="1"/>
</dbReference>
<keyword evidence="7 9" id="KW-1133">Transmembrane helix</keyword>
<organism evidence="12 13">
    <name type="scientific">Trichocoleus desertorum GB2-A4</name>
    <dbReference type="NCBI Taxonomy" id="2933944"/>
    <lineage>
        <taxon>Bacteria</taxon>
        <taxon>Bacillati</taxon>
        <taxon>Cyanobacteriota</taxon>
        <taxon>Cyanophyceae</taxon>
        <taxon>Leptolyngbyales</taxon>
        <taxon>Trichocoleusaceae</taxon>
        <taxon>Trichocoleus</taxon>
    </lineage>
</organism>